<accession>A0A162TEW1</accession>
<reference evidence="3" key="1">
    <citation type="submission" date="2015-06" db="EMBL/GenBank/DDBJ databases">
        <title>Expansion of signal transduction pathways in fungi by whole-genome duplication.</title>
        <authorList>
            <consortium name="DOE Joint Genome Institute"/>
            <person name="Corrochano L.M."/>
            <person name="Kuo A."/>
            <person name="Marcet-Houben M."/>
            <person name="Polaino S."/>
            <person name="Salamov A."/>
            <person name="Villalobos J.M."/>
            <person name="Alvarez M.I."/>
            <person name="Avalos J."/>
            <person name="Benito E.P."/>
            <person name="Benoit I."/>
            <person name="Burger G."/>
            <person name="Camino L.P."/>
            <person name="Canovas D."/>
            <person name="Cerda-Olmedo E."/>
            <person name="Cheng J.-F."/>
            <person name="Dominguez A."/>
            <person name="Elias M."/>
            <person name="Eslava A.P."/>
            <person name="Glaser F."/>
            <person name="Grimwood J."/>
            <person name="Gutierrez G."/>
            <person name="Heitman J."/>
            <person name="Henrissat B."/>
            <person name="Iturriaga E.A."/>
            <person name="Lang B.F."/>
            <person name="Lavin J.L."/>
            <person name="Lee S."/>
            <person name="Li W."/>
            <person name="Lindquist E."/>
            <person name="Lopez-Garcia S."/>
            <person name="Luque E.M."/>
            <person name="Marcos A.T."/>
            <person name="Martin J."/>
            <person name="McCluskey K."/>
            <person name="Medina H.R."/>
            <person name="Miralles-Duran A."/>
            <person name="Miyazaki A."/>
            <person name="Munoz-Torres E."/>
            <person name="Oguiza J.A."/>
            <person name="Ohm R."/>
            <person name="Olmedo M."/>
            <person name="Orejas M."/>
            <person name="Ortiz-Castellanos L."/>
            <person name="Pisabarro A.G."/>
            <person name="Rodriguez-Romero J."/>
            <person name="Ruiz-Herrera J."/>
            <person name="Ruiz-Vazquez R."/>
            <person name="Sanz C."/>
            <person name="Schackwitz W."/>
            <person name="Schmutz J."/>
            <person name="Shahriari M."/>
            <person name="Shelest E."/>
            <person name="Silva-Franco F."/>
            <person name="Soanes D."/>
            <person name="Syed K."/>
            <person name="Tagua V.G."/>
            <person name="Talbot N.J."/>
            <person name="Thon M."/>
            <person name="De vries R.P."/>
            <person name="Wiebenga A."/>
            <person name="Yadav J.S."/>
            <person name="Braun E.L."/>
            <person name="Baker S."/>
            <person name="Garre V."/>
            <person name="Horwitz B."/>
            <person name="Torres-Martinez S."/>
            <person name="Idnurm A."/>
            <person name="Herrera-Estrella A."/>
            <person name="Gabaldon T."/>
            <person name="Grigoriev I.V."/>
        </authorList>
    </citation>
    <scope>NUCLEOTIDE SEQUENCE [LARGE SCALE GENOMIC DNA]</scope>
    <source>
        <strain evidence="3">NRRL 1555(-)</strain>
    </source>
</reference>
<organism evidence="2 3">
    <name type="scientific">Phycomyces blakesleeanus (strain ATCC 8743b / DSM 1359 / FGSC 10004 / NBRC 33097 / NRRL 1555)</name>
    <dbReference type="NCBI Taxonomy" id="763407"/>
    <lineage>
        <taxon>Eukaryota</taxon>
        <taxon>Fungi</taxon>
        <taxon>Fungi incertae sedis</taxon>
        <taxon>Mucoromycota</taxon>
        <taxon>Mucoromycotina</taxon>
        <taxon>Mucoromycetes</taxon>
        <taxon>Mucorales</taxon>
        <taxon>Phycomycetaceae</taxon>
        <taxon>Phycomyces</taxon>
    </lineage>
</organism>
<dbReference type="AlphaFoldDB" id="A0A162TEW1"/>
<protein>
    <submittedName>
        <fullName evidence="2">Uncharacterized protein</fullName>
    </submittedName>
</protein>
<dbReference type="VEuPathDB" id="FungiDB:PHYBLDRAFT_175121"/>
<dbReference type="InParanoid" id="A0A162TEW1"/>
<keyword evidence="1" id="KW-0732">Signal</keyword>
<proteinExistence type="predicted"/>
<evidence type="ECO:0000313" key="2">
    <source>
        <dbReference type="EMBL" id="OAD66573.1"/>
    </source>
</evidence>
<feature type="signal peptide" evidence="1">
    <location>
        <begin position="1"/>
        <end position="34"/>
    </location>
</feature>
<evidence type="ECO:0000313" key="3">
    <source>
        <dbReference type="Proteomes" id="UP000077315"/>
    </source>
</evidence>
<keyword evidence="3" id="KW-1185">Reference proteome</keyword>
<feature type="chain" id="PRO_5007839961" evidence="1">
    <location>
        <begin position="35"/>
        <end position="141"/>
    </location>
</feature>
<dbReference type="GeneID" id="28998318"/>
<evidence type="ECO:0000256" key="1">
    <source>
        <dbReference type="SAM" id="SignalP"/>
    </source>
</evidence>
<dbReference type="EMBL" id="KV441002">
    <property type="protein sequence ID" value="OAD66573.1"/>
    <property type="molecule type" value="Genomic_DNA"/>
</dbReference>
<dbReference type="RefSeq" id="XP_018284613.1">
    <property type="nucleotide sequence ID" value="XM_018437412.1"/>
</dbReference>
<sequence>MPQSSILYAKCVYCDFLLSNSCLLLLGIAHPTTAVGVVAPDWKGLELSVNSNPLLTNLEHVTCTLIWQHNYFLKGNNNKNKFGVDRLKVQKSAKESVHIILSLLLSENLLLRVFLDLSLYCTSIKNGSLLNLCGYRRKLAN</sequence>
<gene>
    <name evidence="2" type="ORF">PHYBLDRAFT_175121</name>
</gene>
<name>A0A162TEW1_PHYB8</name>
<dbReference type="Proteomes" id="UP000077315">
    <property type="component" value="Unassembled WGS sequence"/>
</dbReference>